<gene>
    <name evidence="1" type="ORF">RHMOL_Rhmol12G0094700</name>
</gene>
<comment type="caution">
    <text evidence="1">The sequence shown here is derived from an EMBL/GenBank/DDBJ whole genome shotgun (WGS) entry which is preliminary data.</text>
</comment>
<evidence type="ECO:0000313" key="1">
    <source>
        <dbReference type="EMBL" id="KAI8527691.1"/>
    </source>
</evidence>
<dbReference type="EMBL" id="CM046399">
    <property type="protein sequence ID" value="KAI8527691.1"/>
    <property type="molecule type" value="Genomic_DNA"/>
</dbReference>
<evidence type="ECO:0000313" key="2">
    <source>
        <dbReference type="Proteomes" id="UP001062846"/>
    </source>
</evidence>
<sequence length="314" mass="34507">MRVARQFGFDQGVPKLLLPLGVVGDVWKRFLKSTFLAELRSMNTITLLGAKRMGGCTKLYRKYWKDNVVHFLEYVKGVPAALEVEDVMRQDVELCLPKVKDLVLAFFGARSPYVKEDVLGRVREHLENRHGILEKDVGSSVSLSDQDGEGRAEGVQPSSKHTSKRPAKDAVEAAKSGKRRKTSKRNRDSPKAVQPGGLEEAVRTPRGEVPEAETRGGSEVPSKSLEVIGTATREGLEVPLDSLEAIDTLDQNAAIGIVVNDIWGDEGVSSEGVSHPWKGKSLCHMRSADVVQSEEEDEEKMEGEKEEKGSGDDD</sequence>
<protein>
    <submittedName>
        <fullName evidence="1">Uncharacterized protein</fullName>
    </submittedName>
</protein>
<reference evidence="1" key="1">
    <citation type="submission" date="2022-02" db="EMBL/GenBank/DDBJ databases">
        <title>Plant Genome Project.</title>
        <authorList>
            <person name="Zhang R.-G."/>
        </authorList>
    </citation>
    <scope>NUCLEOTIDE SEQUENCE</scope>
    <source>
        <strain evidence="1">AT1</strain>
    </source>
</reference>
<proteinExistence type="predicted"/>
<organism evidence="1 2">
    <name type="scientific">Rhododendron molle</name>
    <name type="common">Chinese azalea</name>
    <name type="synonym">Azalea mollis</name>
    <dbReference type="NCBI Taxonomy" id="49168"/>
    <lineage>
        <taxon>Eukaryota</taxon>
        <taxon>Viridiplantae</taxon>
        <taxon>Streptophyta</taxon>
        <taxon>Embryophyta</taxon>
        <taxon>Tracheophyta</taxon>
        <taxon>Spermatophyta</taxon>
        <taxon>Magnoliopsida</taxon>
        <taxon>eudicotyledons</taxon>
        <taxon>Gunneridae</taxon>
        <taxon>Pentapetalae</taxon>
        <taxon>asterids</taxon>
        <taxon>Ericales</taxon>
        <taxon>Ericaceae</taxon>
        <taxon>Ericoideae</taxon>
        <taxon>Rhodoreae</taxon>
        <taxon>Rhododendron</taxon>
    </lineage>
</organism>
<name>A0ACC0LHE2_RHOML</name>
<accession>A0ACC0LHE2</accession>
<dbReference type="Proteomes" id="UP001062846">
    <property type="component" value="Chromosome 12"/>
</dbReference>
<keyword evidence="2" id="KW-1185">Reference proteome</keyword>